<dbReference type="AlphaFoldDB" id="A0A1J9RM48"/>
<evidence type="ECO:0000313" key="3">
    <source>
        <dbReference type="Proteomes" id="UP000183809"/>
    </source>
</evidence>
<dbReference type="GeneID" id="31020327"/>
<feature type="transmembrane region" description="Helical" evidence="1">
    <location>
        <begin position="6"/>
        <end position="25"/>
    </location>
</feature>
<protein>
    <submittedName>
        <fullName evidence="2">Uncharacterized protein</fullName>
    </submittedName>
</protein>
<reference evidence="2 3" key="1">
    <citation type="submission" date="2016-10" db="EMBL/GenBank/DDBJ databases">
        <title>Proteomics and genomics reveal pathogen-plant mechanisms compatible with a hemibiotrophic lifestyle of Diplodia corticola.</title>
        <authorList>
            <person name="Fernandes I."/>
            <person name="De Jonge R."/>
            <person name="Van De Peer Y."/>
            <person name="Devreese B."/>
            <person name="Alves A."/>
            <person name="Esteves A.C."/>
        </authorList>
    </citation>
    <scope>NUCLEOTIDE SEQUENCE [LARGE SCALE GENOMIC DNA]</scope>
    <source>
        <strain evidence="2 3">CBS 112549</strain>
    </source>
</reference>
<evidence type="ECO:0000256" key="1">
    <source>
        <dbReference type="SAM" id="Phobius"/>
    </source>
</evidence>
<sequence>MENIAFMAIIILSMIMSGLIIHYVAKKLNQCFPTSDSHNPDDPFNRPRPVVGSQTGGVNIELAVFPQNGDRAAVRVPRGALARGGRAAVYQVPRRDPPAYNAESGLTDPPPVYSVGLGEHDARVIHVREA</sequence>
<gene>
    <name evidence="2" type="ORF">BKCO1_9800016</name>
</gene>
<keyword evidence="1" id="KW-1133">Transmembrane helix</keyword>
<keyword evidence="1" id="KW-0812">Transmembrane</keyword>
<name>A0A1J9RM48_9PEZI</name>
<dbReference type="RefSeq" id="XP_020125256.1">
    <property type="nucleotide sequence ID" value="XM_020280063.1"/>
</dbReference>
<comment type="caution">
    <text evidence="2">The sequence shown here is derived from an EMBL/GenBank/DDBJ whole genome shotgun (WGS) entry which is preliminary data.</text>
</comment>
<keyword evidence="3" id="KW-1185">Reference proteome</keyword>
<dbReference type="Proteomes" id="UP000183809">
    <property type="component" value="Unassembled WGS sequence"/>
</dbReference>
<accession>A0A1J9RM48</accession>
<evidence type="ECO:0000313" key="2">
    <source>
        <dbReference type="EMBL" id="OJD28996.1"/>
    </source>
</evidence>
<proteinExistence type="predicted"/>
<keyword evidence="1" id="KW-0472">Membrane</keyword>
<organism evidence="2 3">
    <name type="scientific">Diplodia corticola</name>
    <dbReference type="NCBI Taxonomy" id="236234"/>
    <lineage>
        <taxon>Eukaryota</taxon>
        <taxon>Fungi</taxon>
        <taxon>Dikarya</taxon>
        <taxon>Ascomycota</taxon>
        <taxon>Pezizomycotina</taxon>
        <taxon>Dothideomycetes</taxon>
        <taxon>Dothideomycetes incertae sedis</taxon>
        <taxon>Botryosphaeriales</taxon>
        <taxon>Botryosphaeriaceae</taxon>
        <taxon>Diplodia</taxon>
    </lineage>
</organism>
<dbReference type="EMBL" id="MNUE01000098">
    <property type="protein sequence ID" value="OJD28996.1"/>
    <property type="molecule type" value="Genomic_DNA"/>
</dbReference>